<dbReference type="PANTHER" id="PTHR14879">
    <property type="entry name" value="CASPASE REGULATOR, RING FINGER DOMAIN-CONTAINING"/>
    <property type="match status" value="1"/>
</dbReference>
<keyword evidence="6" id="KW-1185">Reference proteome</keyword>
<keyword evidence="1" id="KW-0479">Metal-binding</keyword>
<sequence length="414" mass="47698">MDYDSLYLLLPKEPKKWQVSDVVIWLQFIGLGQMEDKFGMLFPCSILVNCSIDGSILEEITENDLEEELGISQKIIKKKLMNWISTGLKEYSIYLCQIKLNTIKKQPNEEFTLQKNVNACQEKQCQSIINQYDELYSSQNKMTNLIENQLILQPLESQQNNFYCVKQAGAKIGRHSSNQILILEENISRFHAEITYQDSKFYIRDIGSTTGTYIKIQKRMNLFLGMLIELGSNLFQVSQLEEVSNGIHLGLLVLEGPNCEEQISFHLNQDKTSVTFGRKANADIAFPEDHHLSNLHAKFYLVDENVTIEDHSSTNGTWLRLSEDGKPSQNYPLTIDDEMTVIRIGTVNQYLCQLDKFSINYNENNFCTLCNENERDALCLPCKHNSTCFKCSKNLQLCPICKMKISQQIRIYKN</sequence>
<dbReference type="InterPro" id="IPR013083">
    <property type="entry name" value="Znf_RING/FYVE/PHD"/>
</dbReference>
<dbReference type="SUPFAM" id="SSF57850">
    <property type="entry name" value="RING/U-box"/>
    <property type="match status" value="1"/>
</dbReference>
<dbReference type="Proteomes" id="UP000000600">
    <property type="component" value="Unassembled WGS sequence"/>
</dbReference>
<dbReference type="SUPFAM" id="SSF47769">
    <property type="entry name" value="SAM/Pointed domain"/>
    <property type="match status" value="1"/>
</dbReference>
<dbReference type="InterPro" id="IPR013761">
    <property type="entry name" value="SAM/pointed_sf"/>
</dbReference>
<dbReference type="GeneID" id="5041692"/>
<evidence type="ECO:0000259" key="4">
    <source>
        <dbReference type="PROSITE" id="PS50105"/>
    </source>
</evidence>
<dbReference type="InterPro" id="IPR051728">
    <property type="entry name" value="RING-FYVE_E3_ubiquitin-ligase"/>
</dbReference>
<dbReference type="SMART" id="SM00184">
    <property type="entry name" value="RING"/>
    <property type="match status" value="1"/>
</dbReference>
<dbReference type="Gene3D" id="2.60.200.20">
    <property type="match status" value="2"/>
</dbReference>
<dbReference type="EMBL" id="CT868650">
    <property type="protein sequence ID" value="CAK88510.1"/>
    <property type="molecule type" value="Genomic_DNA"/>
</dbReference>
<evidence type="ECO:0000313" key="6">
    <source>
        <dbReference type="Proteomes" id="UP000000600"/>
    </source>
</evidence>
<gene>
    <name evidence="5" type="ORF">GSPATT00021678001</name>
</gene>
<dbReference type="OrthoDB" id="5855668at2759"/>
<dbReference type="PANTHER" id="PTHR14879:SF5">
    <property type="entry name" value="RING-TYPE DOMAIN-CONTAINING PROTEIN"/>
    <property type="match status" value="1"/>
</dbReference>
<dbReference type="InterPro" id="IPR000253">
    <property type="entry name" value="FHA_dom"/>
</dbReference>
<dbReference type="InterPro" id="IPR001660">
    <property type="entry name" value="SAM"/>
</dbReference>
<feature type="domain" description="RING-type" evidence="3">
    <location>
        <begin position="367"/>
        <end position="402"/>
    </location>
</feature>
<evidence type="ECO:0008006" key="7">
    <source>
        <dbReference type="Google" id="ProtNLM"/>
    </source>
</evidence>
<organism evidence="5 6">
    <name type="scientific">Paramecium tetraurelia</name>
    <dbReference type="NCBI Taxonomy" id="5888"/>
    <lineage>
        <taxon>Eukaryota</taxon>
        <taxon>Sar</taxon>
        <taxon>Alveolata</taxon>
        <taxon>Ciliophora</taxon>
        <taxon>Intramacronucleata</taxon>
        <taxon>Oligohymenophorea</taxon>
        <taxon>Peniculida</taxon>
        <taxon>Parameciidae</taxon>
        <taxon>Paramecium</taxon>
    </lineage>
</organism>
<dbReference type="InParanoid" id="A0DZP3"/>
<dbReference type="GO" id="GO:0008270">
    <property type="term" value="F:zinc ion binding"/>
    <property type="evidence" value="ECO:0007669"/>
    <property type="project" value="UniProtKB-KW"/>
</dbReference>
<accession>A0DZP3</accession>
<dbReference type="InterPro" id="IPR008984">
    <property type="entry name" value="SMAD_FHA_dom_sf"/>
</dbReference>
<feature type="domain" description="FHA" evidence="2">
    <location>
        <begin position="170"/>
        <end position="219"/>
    </location>
</feature>
<keyword evidence="1" id="KW-0863">Zinc-finger</keyword>
<dbReference type="AlphaFoldDB" id="A0DZP3"/>
<keyword evidence="1" id="KW-0862">Zinc</keyword>
<proteinExistence type="predicted"/>
<dbReference type="PROSITE" id="PS50089">
    <property type="entry name" value="ZF_RING_2"/>
    <property type="match status" value="1"/>
</dbReference>
<protein>
    <recommendedName>
        <fullName evidence="7">FHA domain protein</fullName>
    </recommendedName>
</protein>
<feature type="domain" description="FHA" evidence="2">
    <location>
        <begin position="274"/>
        <end position="319"/>
    </location>
</feature>
<evidence type="ECO:0000256" key="1">
    <source>
        <dbReference type="PROSITE-ProRule" id="PRU00175"/>
    </source>
</evidence>
<dbReference type="eggNOG" id="ENOG502QSQ5">
    <property type="taxonomic scope" value="Eukaryota"/>
</dbReference>
<dbReference type="CDD" id="cd00060">
    <property type="entry name" value="FHA"/>
    <property type="match status" value="2"/>
</dbReference>
<dbReference type="PROSITE" id="PS50105">
    <property type="entry name" value="SAM_DOMAIN"/>
    <property type="match status" value="1"/>
</dbReference>
<dbReference type="SMART" id="SM00240">
    <property type="entry name" value="FHA"/>
    <property type="match status" value="2"/>
</dbReference>
<dbReference type="PROSITE" id="PS50006">
    <property type="entry name" value="FHA_DOMAIN"/>
    <property type="match status" value="2"/>
</dbReference>
<dbReference type="HOGENOM" id="CLU_623291_0_0_1"/>
<reference evidence="5 6" key="1">
    <citation type="journal article" date="2006" name="Nature">
        <title>Global trends of whole-genome duplications revealed by the ciliate Paramecium tetraurelia.</title>
        <authorList>
            <consortium name="Genoscope"/>
            <person name="Aury J.-M."/>
            <person name="Jaillon O."/>
            <person name="Duret L."/>
            <person name="Noel B."/>
            <person name="Jubin C."/>
            <person name="Porcel B.M."/>
            <person name="Segurens B."/>
            <person name="Daubin V."/>
            <person name="Anthouard V."/>
            <person name="Aiach N."/>
            <person name="Arnaiz O."/>
            <person name="Billaut A."/>
            <person name="Beisson J."/>
            <person name="Blanc I."/>
            <person name="Bouhouche K."/>
            <person name="Camara F."/>
            <person name="Duharcourt S."/>
            <person name="Guigo R."/>
            <person name="Gogendeau D."/>
            <person name="Katinka M."/>
            <person name="Keller A.-M."/>
            <person name="Kissmehl R."/>
            <person name="Klotz C."/>
            <person name="Koll F."/>
            <person name="Le Moue A."/>
            <person name="Lepere C."/>
            <person name="Malinsky S."/>
            <person name="Nowacki M."/>
            <person name="Nowak J.K."/>
            <person name="Plattner H."/>
            <person name="Poulain J."/>
            <person name="Ruiz F."/>
            <person name="Serrano V."/>
            <person name="Zagulski M."/>
            <person name="Dessen P."/>
            <person name="Betermier M."/>
            <person name="Weissenbach J."/>
            <person name="Scarpelli C."/>
            <person name="Schachter V."/>
            <person name="Sperling L."/>
            <person name="Meyer E."/>
            <person name="Cohen J."/>
            <person name="Wincker P."/>
        </authorList>
    </citation>
    <scope>NUCLEOTIDE SEQUENCE [LARGE SCALE GENOMIC DNA]</scope>
    <source>
        <strain evidence="5 6">Stock d4-2</strain>
    </source>
</reference>
<dbReference type="Gene3D" id="1.10.150.50">
    <property type="entry name" value="Transcription Factor, Ets-1"/>
    <property type="match status" value="1"/>
</dbReference>
<dbReference type="OMA" id="QNNFYCV"/>
<dbReference type="SUPFAM" id="SSF49879">
    <property type="entry name" value="SMAD/FHA domain"/>
    <property type="match status" value="2"/>
</dbReference>
<dbReference type="Pfam" id="PF00536">
    <property type="entry name" value="SAM_1"/>
    <property type="match status" value="1"/>
</dbReference>
<dbReference type="Gene3D" id="3.30.40.10">
    <property type="entry name" value="Zinc/RING finger domain, C3HC4 (zinc finger)"/>
    <property type="match status" value="1"/>
</dbReference>
<dbReference type="RefSeq" id="XP_001455907.1">
    <property type="nucleotide sequence ID" value="XM_001455870.1"/>
</dbReference>
<dbReference type="KEGG" id="ptm:GSPATT00021678001"/>
<name>A0DZP3_PARTE</name>
<evidence type="ECO:0000313" key="5">
    <source>
        <dbReference type="EMBL" id="CAK88510.1"/>
    </source>
</evidence>
<dbReference type="InterPro" id="IPR001841">
    <property type="entry name" value="Znf_RING"/>
</dbReference>
<evidence type="ECO:0000259" key="2">
    <source>
        <dbReference type="PROSITE" id="PS50006"/>
    </source>
</evidence>
<evidence type="ECO:0000259" key="3">
    <source>
        <dbReference type="PROSITE" id="PS50089"/>
    </source>
</evidence>
<dbReference type="Pfam" id="PF13920">
    <property type="entry name" value="zf-C3HC4_3"/>
    <property type="match status" value="1"/>
</dbReference>
<dbReference type="Pfam" id="PF00498">
    <property type="entry name" value="FHA"/>
    <property type="match status" value="2"/>
</dbReference>
<feature type="domain" description="SAM" evidence="4">
    <location>
        <begin position="17"/>
        <end position="90"/>
    </location>
</feature>